<comment type="caution">
    <text evidence="14">The sequence shown here is derived from an EMBL/GenBank/DDBJ whole genome shotgun (WGS) entry which is preliminary data.</text>
</comment>
<dbReference type="EMBL" id="JAANER010000003">
    <property type="protein sequence ID" value="KAG9191921.1"/>
    <property type="molecule type" value="Genomic_DNA"/>
</dbReference>
<comment type="subcellular location">
    <subcellularLocation>
        <location evidence="1">Mitochondrion inner membrane</location>
        <topology evidence="1">Peripheral membrane protein</topology>
    </subcellularLocation>
</comment>
<organism evidence="14 15">
    <name type="scientific">Alternaria panax</name>
    <dbReference type="NCBI Taxonomy" id="48097"/>
    <lineage>
        <taxon>Eukaryota</taxon>
        <taxon>Fungi</taxon>
        <taxon>Dikarya</taxon>
        <taxon>Ascomycota</taxon>
        <taxon>Pezizomycotina</taxon>
        <taxon>Dothideomycetes</taxon>
        <taxon>Pleosporomycetidae</taxon>
        <taxon>Pleosporales</taxon>
        <taxon>Pleosporineae</taxon>
        <taxon>Pleosporaceae</taxon>
        <taxon>Alternaria</taxon>
        <taxon>Alternaria sect. Panax</taxon>
    </lineage>
</organism>
<keyword evidence="8" id="KW-0811">Translocation</keyword>
<evidence type="ECO:0000256" key="1">
    <source>
        <dbReference type="ARBA" id="ARBA00004637"/>
    </source>
</evidence>
<keyword evidence="10" id="KW-0472">Membrane</keyword>
<evidence type="ECO:0000256" key="2">
    <source>
        <dbReference type="ARBA" id="ARBA00008817"/>
    </source>
</evidence>
<evidence type="ECO:0000313" key="14">
    <source>
        <dbReference type="EMBL" id="KAG9191921.1"/>
    </source>
</evidence>
<evidence type="ECO:0000313" key="15">
    <source>
        <dbReference type="Proteomes" id="UP001199106"/>
    </source>
</evidence>
<keyword evidence="9" id="KW-0496">Mitochondrion</keyword>
<evidence type="ECO:0000256" key="9">
    <source>
        <dbReference type="ARBA" id="ARBA00023128"/>
    </source>
</evidence>
<proteinExistence type="inferred from homology"/>
<dbReference type="PANTHER" id="PTHR12388">
    <property type="entry name" value="MITOCHONDRIA ASSOCIATED GRANULOCYTE MACROPHAGE CSF SIGNALING MOLECULE"/>
    <property type="match status" value="1"/>
</dbReference>
<dbReference type="AlphaFoldDB" id="A0AAD4IC03"/>
<keyword evidence="5" id="KW-0813">Transport</keyword>
<evidence type="ECO:0000256" key="8">
    <source>
        <dbReference type="ARBA" id="ARBA00023010"/>
    </source>
</evidence>
<keyword evidence="6" id="KW-0999">Mitochondrion inner membrane</keyword>
<evidence type="ECO:0000256" key="12">
    <source>
        <dbReference type="ARBA" id="ARBA00031407"/>
    </source>
</evidence>
<evidence type="ECO:0000256" key="5">
    <source>
        <dbReference type="ARBA" id="ARBA00022448"/>
    </source>
</evidence>
<dbReference type="GO" id="GO:0005744">
    <property type="term" value="C:TIM23 mitochondrial import inner membrane translocase complex"/>
    <property type="evidence" value="ECO:0007669"/>
    <property type="project" value="InterPro"/>
</dbReference>
<evidence type="ECO:0000256" key="13">
    <source>
        <dbReference type="SAM" id="MobiDB-lite"/>
    </source>
</evidence>
<dbReference type="GO" id="GO:0030150">
    <property type="term" value="P:protein import into mitochondrial matrix"/>
    <property type="evidence" value="ECO:0007669"/>
    <property type="project" value="InterPro"/>
</dbReference>
<evidence type="ECO:0000256" key="7">
    <source>
        <dbReference type="ARBA" id="ARBA00022927"/>
    </source>
</evidence>
<dbReference type="InterPro" id="IPR005341">
    <property type="entry name" value="Tim16"/>
</dbReference>
<feature type="region of interest" description="Disordered" evidence="13">
    <location>
        <begin position="20"/>
        <end position="59"/>
    </location>
</feature>
<accession>A0AAD4IC03</accession>
<keyword evidence="7" id="KW-0653">Protein transport</keyword>
<comment type="similarity">
    <text evidence="2">Belongs to the TIM16/PAM16 family.</text>
</comment>
<dbReference type="Proteomes" id="UP001199106">
    <property type="component" value="Unassembled WGS sequence"/>
</dbReference>
<name>A0AAD4IC03_9PLEO</name>
<dbReference type="InterPro" id="IPR036869">
    <property type="entry name" value="J_dom_sf"/>
</dbReference>
<evidence type="ECO:0000256" key="10">
    <source>
        <dbReference type="ARBA" id="ARBA00023136"/>
    </source>
</evidence>
<evidence type="ECO:0000256" key="3">
    <source>
        <dbReference type="ARBA" id="ARBA00013571"/>
    </source>
</evidence>
<reference evidence="14" key="1">
    <citation type="submission" date="2021-07" db="EMBL/GenBank/DDBJ databases">
        <title>Genome Resource of American Ginseng Black Spot Pathogen Alternaria panax.</title>
        <authorList>
            <person name="Qiu C."/>
            <person name="Wang W."/>
            <person name="Liu Z."/>
        </authorList>
    </citation>
    <scope>NUCLEOTIDE SEQUENCE</scope>
    <source>
        <strain evidence="14">BNCC115425</strain>
    </source>
</reference>
<dbReference type="Gene3D" id="1.10.287.110">
    <property type="entry name" value="DnaJ domain"/>
    <property type="match status" value="1"/>
</dbReference>
<protein>
    <recommendedName>
        <fullName evidence="4">Mitochondrial import inner membrane translocase subunit TIM16</fullName>
    </recommendedName>
    <alternativeName>
        <fullName evidence="3">Mitochondrial import inner membrane translocase subunit tim16</fullName>
    </alternativeName>
    <alternativeName>
        <fullName evidence="11 12">Presequence translocated-associated motor subunit PAM16</fullName>
    </alternativeName>
</protein>
<dbReference type="Pfam" id="PF03656">
    <property type="entry name" value="Pam16"/>
    <property type="match status" value="1"/>
</dbReference>
<keyword evidence="15" id="KW-1185">Reference proteome</keyword>
<evidence type="ECO:0000256" key="4">
    <source>
        <dbReference type="ARBA" id="ARBA00020721"/>
    </source>
</evidence>
<gene>
    <name evidence="14" type="ORF">G6011_10655</name>
</gene>
<evidence type="ECO:0000256" key="11">
    <source>
        <dbReference type="ARBA" id="ARBA00030422"/>
    </source>
</evidence>
<evidence type="ECO:0000256" key="6">
    <source>
        <dbReference type="ARBA" id="ARBA00022792"/>
    </source>
</evidence>
<dbReference type="FunFam" id="1.10.287.110:FF:000006">
    <property type="entry name" value="Import inner membrane translocase subunit TIM16"/>
    <property type="match status" value="1"/>
</dbReference>
<sequence length="203" mass="22419">MAVCDRDVIGRRHRRCRHHVPAAEAPGQPESAEGDPEFLGRPSLPTAPTRPRQPVHSLSSPSLLTMAHRIITQVVFSGARIIGRAVSESYRQAAASQKYAAASQNGGASGGAFSSSNITMDEACQILNVGPGKMGNIEIEAVTERFKRLFDLNDPKKGGSFYLQSKILRARERIEREVQGHQRVAEREKELREGFKPKFTKEE</sequence>
<dbReference type="PANTHER" id="PTHR12388:SF0">
    <property type="entry name" value="MITOCHONDRIAL IMPORT INNER MEMBRANE TRANSLOCASE SUBUNIT TIM16"/>
    <property type="match status" value="1"/>
</dbReference>